<dbReference type="InterPro" id="IPR043129">
    <property type="entry name" value="ATPase_NBD"/>
</dbReference>
<proteinExistence type="predicted"/>
<dbReference type="EMBL" id="MHSS01000002">
    <property type="protein sequence ID" value="OHA48960.1"/>
    <property type="molecule type" value="Genomic_DNA"/>
</dbReference>
<dbReference type="SUPFAM" id="SSF53067">
    <property type="entry name" value="Actin-like ATPase domain"/>
    <property type="match status" value="2"/>
</dbReference>
<evidence type="ECO:0008006" key="3">
    <source>
        <dbReference type="Google" id="ProtNLM"/>
    </source>
</evidence>
<name>A0A1G2PKW6_9BACT</name>
<dbReference type="PANTHER" id="PTHR32432:SF3">
    <property type="entry name" value="ETHANOLAMINE UTILIZATION PROTEIN EUTJ"/>
    <property type="match status" value="1"/>
</dbReference>
<comment type="caution">
    <text evidence="1">The sequence shown here is derived from an EMBL/GenBank/DDBJ whole genome shotgun (WGS) entry which is preliminary data.</text>
</comment>
<dbReference type="CDD" id="cd24049">
    <property type="entry name" value="ASKHA_NBD_PilM"/>
    <property type="match status" value="1"/>
</dbReference>
<dbReference type="Gene3D" id="3.30.1490.300">
    <property type="match status" value="1"/>
</dbReference>
<dbReference type="Pfam" id="PF11104">
    <property type="entry name" value="PilM_2"/>
    <property type="match status" value="1"/>
</dbReference>
<evidence type="ECO:0000313" key="2">
    <source>
        <dbReference type="Proteomes" id="UP000177629"/>
    </source>
</evidence>
<gene>
    <name evidence="1" type="ORF">A2806_04700</name>
</gene>
<sequence>MFESFFVPQIKFMGVDLSDRSVKLARLGWRGKARELIGLFEAEVPLGLLVEGRVKNRDSLIAHLKEVFASPQAKGLIAPYVAVALPDEQCFVRVLQLPVMPEKEMAQAIPYELEGLVPVDLKEARIDWHIIGRQPQQTKEVAHADVLVAATPNEVIKEYSDLFSALGFTVVALEPESVVLTRAILKEGLSYPPLLAVDVGGVHTGVMIASGTTLRTSASIQISARAFTERISRELKIPFREAEKRKHEFGILPTKEGRQNLEATIPLLTDFSEQLKGYLEFYRTHAFHEHELYTLTVRTGSAPGTFNFRPVSQSEVTVGRAIGGKANITKVVLTGGGADLKGFAEYLSNSLSLPVEIGDSYINLARVPDALREHVESTRFSTAIGISLHNIMTSLRVL</sequence>
<dbReference type="InterPro" id="IPR050696">
    <property type="entry name" value="FtsA/MreB"/>
</dbReference>
<protein>
    <recommendedName>
        <fullName evidence="3">SHS2 domain-containing protein</fullName>
    </recommendedName>
</protein>
<dbReference type="STRING" id="1802362.A2806_04700"/>
<dbReference type="PANTHER" id="PTHR32432">
    <property type="entry name" value="CELL DIVISION PROTEIN FTSA-RELATED"/>
    <property type="match status" value="1"/>
</dbReference>
<organism evidence="1 2">
    <name type="scientific">Candidatus Terrybacteria bacterium RIFCSPHIGHO2_01_FULL_48_17</name>
    <dbReference type="NCBI Taxonomy" id="1802362"/>
    <lineage>
        <taxon>Bacteria</taxon>
        <taxon>Candidatus Terryibacteriota</taxon>
    </lineage>
</organism>
<dbReference type="AlphaFoldDB" id="A0A1G2PKW6"/>
<dbReference type="InterPro" id="IPR005883">
    <property type="entry name" value="PilM"/>
</dbReference>
<evidence type="ECO:0000313" key="1">
    <source>
        <dbReference type="EMBL" id="OHA48960.1"/>
    </source>
</evidence>
<reference evidence="1 2" key="1">
    <citation type="journal article" date="2016" name="Nat. Commun.">
        <title>Thousands of microbial genomes shed light on interconnected biogeochemical processes in an aquifer system.</title>
        <authorList>
            <person name="Anantharaman K."/>
            <person name="Brown C.T."/>
            <person name="Hug L.A."/>
            <person name="Sharon I."/>
            <person name="Castelle C.J."/>
            <person name="Probst A.J."/>
            <person name="Thomas B.C."/>
            <person name="Singh A."/>
            <person name="Wilkins M.J."/>
            <person name="Karaoz U."/>
            <person name="Brodie E.L."/>
            <person name="Williams K.H."/>
            <person name="Hubbard S.S."/>
            <person name="Banfield J.F."/>
        </authorList>
    </citation>
    <scope>NUCLEOTIDE SEQUENCE [LARGE SCALE GENOMIC DNA]</scope>
</reference>
<dbReference type="Gene3D" id="3.30.420.40">
    <property type="match status" value="3"/>
</dbReference>
<dbReference type="Proteomes" id="UP000177629">
    <property type="component" value="Unassembled WGS sequence"/>
</dbReference>
<accession>A0A1G2PKW6</accession>